<keyword evidence="3" id="KW-0812">Transmembrane</keyword>
<gene>
    <name evidence="10" type="ORF">BRARA_H02140</name>
</gene>
<evidence type="ECO:0000256" key="4">
    <source>
        <dbReference type="ARBA" id="ARBA00022729"/>
    </source>
</evidence>
<reference evidence="10 11" key="1">
    <citation type="submission" date="2018-06" db="EMBL/GenBank/DDBJ databases">
        <title>WGS assembly of Brassica rapa FPsc.</title>
        <authorList>
            <person name="Bowman J."/>
            <person name="Kohchi T."/>
            <person name="Yamato K."/>
            <person name="Jenkins J."/>
            <person name="Shu S."/>
            <person name="Ishizaki K."/>
            <person name="Yamaoka S."/>
            <person name="Nishihama R."/>
            <person name="Nakamura Y."/>
            <person name="Berger F."/>
            <person name="Adam C."/>
            <person name="Aki S."/>
            <person name="Althoff F."/>
            <person name="Araki T."/>
            <person name="Arteaga-Vazquez M."/>
            <person name="Balasubrmanian S."/>
            <person name="Bauer D."/>
            <person name="Boehm C."/>
            <person name="Briginshaw L."/>
            <person name="Caballero-Perez J."/>
            <person name="Catarino B."/>
            <person name="Chen F."/>
            <person name="Chiyoda S."/>
            <person name="Chovatia M."/>
            <person name="Davies K."/>
            <person name="Delmans M."/>
            <person name="Demura T."/>
            <person name="Dierschke T."/>
            <person name="Dolan L."/>
            <person name="Dorantes-Acosta A."/>
            <person name="Eklund D."/>
            <person name="Florent S."/>
            <person name="Flores-Sandoval E."/>
            <person name="Fujiyama A."/>
            <person name="Fukuzawa H."/>
            <person name="Galik B."/>
            <person name="Grimanelli D."/>
            <person name="Grimwood J."/>
            <person name="Grossniklaus U."/>
            <person name="Hamada T."/>
            <person name="Haseloff J."/>
            <person name="Hetherington A."/>
            <person name="Higo A."/>
            <person name="Hirakawa Y."/>
            <person name="Hundley H."/>
            <person name="Ikeda Y."/>
            <person name="Inoue K."/>
            <person name="Inoue S."/>
            <person name="Ishida S."/>
            <person name="Jia Q."/>
            <person name="Kakita M."/>
            <person name="Kanazawa T."/>
            <person name="Kawai Y."/>
            <person name="Kawashima T."/>
            <person name="Kennedy M."/>
            <person name="Kinose K."/>
            <person name="Kinoshita T."/>
            <person name="Kohara Y."/>
            <person name="Koide E."/>
            <person name="Komatsu K."/>
            <person name="Kopischke S."/>
            <person name="Kubo M."/>
            <person name="Kyozuka J."/>
            <person name="Lagercrantz U."/>
            <person name="Lin S."/>
            <person name="Lindquist E."/>
            <person name="Lipzen A."/>
            <person name="Lu C."/>
            <person name="Luna E."/>
            <person name="Martienssen R."/>
            <person name="Minamino N."/>
            <person name="Mizutani M."/>
            <person name="Mizutani M."/>
            <person name="Mochizuki N."/>
            <person name="Monte I."/>
            <person name="Mosher R."/>
            <person name="Nagasaki H."/>
            <person name="Nakagami H."/>
            <person name="Naramoto S."/>
            <person name="Nishitani K."/>
            <person name="Ohtani M."/>
            <person name="Okamoto T."/>
            <person name="Okumura M."/>
            <person name="Phillips J."/>
            <person name="Pollak B."/>
            <person name="Reinders A."/>
            <person name="Roevekamp M."/>
            <person name="Sano R."/>
            <person name="Sawa S."/>
            <person name="Schmid M."/>
            <person name="Shirakawa M."/>
            <person name="Solano R."/>
            <person name="Spunde A."/>
            <person name="Suetsugu N."/>
            <person name="Sugano S."/>
            <person name="Sugiyama A."/>
            <person name="Sun R."/>
            <person name="Suzuki Y."/>
            <person name="Takenaka M."/>
            <person name="Takezawa D."/>
            <person name="Tomogane H."/>
            <person name="Tsuzuki M."/>
            <person name="Ueda T."/>
            <person name="Umeda M."/>
            <person name="Ward J."/>
            <person name="Watanabe Y."/>
            <person name="Yazaki K."/>
            <person name="Yokoyama R."/>
            <person name="Yoshitake Y."/>
            <person name="Yotsui I."/>
            <person name="Zachgo S."/>
            <person name="Schmutz J."/>
        </authorList>
    </citation>
    <scope>NUCLEOTIDE SEQUENCE [LARGE SCALE GENOMIC DNA]</scope>
    <source>
        <strain evidence="11">cv. B-3</strain>
    </source>
</reference>
<dbReference type="PROSITE" id="PS50011">
    <property type="entry name" value="PROTEIN_KINASE_DOM"/>
    <property type="match status" value="1"/>
</dbReference>
<evidence type="ECO:0000313" key="10">
    <source>
        <dbReference type="EMBL" id="RID51483.1"/>
    </source>
</evidence>
<dbReference type="GO" id="GO:0004674">
    <property type="term" value="F:protein serine/threonine kinase activity"/>
    <property type="evidence" value="ECO:0007669"/>
    <property type="project" value="UniProtKB-KW"/>
</dbReference>
<accession>A0A397YNF9</accession>
<evidence type="ECO:0000256" key="3">
    <source>
        <dbReference type="ARBA" id="ARBA00022692"/>
    </source>
</evidence>
<dbReference type="AlphaFoldDB" id="A0A397YNF9"/>
<organism evidence="10 11">
    <name type="scientific">Brassica campestris</name>
    <name type="common">Field mustard</name>
    <dbReference type="NCBI Taxonomy" id="3711"/>
    <lineage>
        <taxon>Eukaryota</taxon>
        <taxon>Viridiplantae</taxon>
        <taxon>Streptophyta</taxon>
        <taxon>Embryophyta</taxon>
        <taxon>Tracheophyta</taxon>
        <taxon>Spermatophyta</taxon>
        <taxon>Magnoliopsida</taxon>
        <taxon>eudicotyledons</taxon>
        <taxon>Gunneridae</taxon>
        <taxon>Pentapetalae</taxon>
        <taxon>rosids</taxon>
        <taxon>malvids</taxon>
        <taxon>Brassicales</taxon>
        <taxon>Brassicaceae</taxon>
        <taxon>Brassiceae</taxon>
        <taxon>Brassica</taxon>
    </lineage>
</organism>
<comment type="subcellular location">
    <subcellularLocation>
        <location evidence="1">Membrane</location>
        <topology evidence="1">Single-pass type I membrane protein</topology>
    </subcellularLocation>
</comment>
<dbReference type="PANTHER" id="PTHR27009">
    <property type="entry name" value="RUST RESISTANCE KINASE LR10-RELATED"/>
    <property type="match status" value="1"/>
</dbReference>
<keyword evidence="2" id="KW-0808">Transferase</keyword>
<name>A0A397YNF9_BRACM</name>
<evidence type="ECO:0000256" key="6">
    <source>
        <dbReference type="ARBA" id="ARBA00023136"/>
    </source>
</evidence>
<evidence type="ECO:0000259" key="9">
    <source>
        <dbReference type="PROSITE" id="PS50011"/>
    </source>
</evidence>
<evidence type="ECO:0000256" key="5">
    <source>
        <dbReference type="ARBA" id="ARBA00022989"/>
    </source>
</evidence>
<proteinExistence type="predicted"/>
<dbReference type="GO" id="GO:0016020">
    <property type="term" value="C:membrane"/>
    <property type="evidence" value="ECO:0007669"/>
    <property type="project" value="UniProtKB-SubCell"/>
</dbReference>
<keyword evidence="6" id="KW-0472">Membrane</keyword>
<dbReference type="Proteomes" id="UP000264353">
    <property type="component" value="Chromosome A8"/>
</dbReference>
<sequence length="290" mass="32403">MLRQYSFATIKKMTNSFAHVLGKGGFGIVYKGKLPDGGRDIAVKILKDVKGNGEEFINEIASMSRTSHVNIVSLLGFCYEENNKAIIYDLMPNGSLDKFIAENMSAKMEWETLYKIVISDFGLARLCKNNESIMSVLDARGTFGYIAPEVVSRNFGGVSHNSMYFPDWIYKEFERGEIMRCFGDQLTEEEEKIARKMVLVGLWCIQTNPFDCPPMIKVIEMLEGSVEALHIPPKPLLCLPTVAVPEILEDGNETSSVSNPSQFERCTLSAGKDTLRISISQEDIVQCPDS</sequence>
<keyword evidence="4" id="KW-0732">Signal</keyword>
<dbReference type="InterPro" id="IPR011009">
    <property type="entry name" value="Kinase-like_dom_sf"/>
</dbReference>
<dbReference type="GO" id="GO:0005524">
    <property type="term" value="F:ATP binding"/>
    <property type="evidence" value="ECO:0007669"/>
    <property type="project" value="UniProtKB-UniRule"/>
</dbReference>
<feature type="domain" description="Protein kinase" evidence="9">
    <location>
        <begin position="15"/>
        <end position="290"/>
    </location>
</feature>
<keyword evidence="5" id="KW-1133">Transmembrane helix</keyword>
<dbReference type="InterPro" id="IPR000719">
    <property type="entry name" value="Prot_kinase_dom"/>
</dbReference>
<keyword evidence="8" id="KW-0547">Nucleotide-binding</keyword>
<dbReference type="FunFam" id="3.30.200.20:FF:000644">
    <property type="entry name" value="Suppressor of npr1-1 constitutive 4"/>
    <property type="match status" value="1"/>
</dbReference>
<feature type="binding site" evidence="8">
    <location>
        <position position="44"/>
    </location>
    <ligand>
        <name>ATP</name>
        <dbReference type="ChEBI" id="CHEBI:30616"/>
    </ligand>
</feature>
<keyword evidence="2" id="KW-0723">Serine/threonine-protein kinase</keyword>
<evidence type="ECO:0000256" key="8">
    <source>
        <dbReference type="PROSITE-ProRule" id="PRU10141"/>
    </source>
</evidence>
<dbReference type="Gene3D" id="1.10.510.10">
    <property type="entry name" value="Transferase(Phosphotransferase) domain 1"/>
    <property type="match status" value="1"/>
</dbReference>
<dbReference type="InterPro" id="IPR017441">
    <property type="entry name" value="Protein_kinase_ATP_BS"/>
</dbReference>
<dbReference type="EMBL" id="CM010635">
    <property type="protein sequence ID" value="RID51483.1"/>
    <property type="molecule type" value="Genomic_DNA"/>
</dbReference>
<evidence type="ECO:0000313" key="11">
    <source>
        <dbReference type="Proteomes" id="UP000264353"/>
    </source>
</evidence>
<evidence type="ECO:0000256" key="7">
    <source>
        <dbReference type="ARBA" id="ARBA00023180"/>
    </source>
</evidence>
<dbReference type="PROSITE" id="PS00107">
    <property type="entry name" value="PROTEIN_KINASE_ATP"/>
    <property type="match status" value="1"/>
</dbReference>
<dbReference type="InterPro" id="IPR045874">
    <property type="entry name" value="LRK10/LRL21-25-like"/>
</dbReference>
<dbReference type="Gene3D" id="3.30.200.20">
    <property type="entry name" value="Phosphorylase Kinase, domain 1"/>
    <property type="match status" value="1"/>
</dbReference>
<protein>
    <recommendedName>
        <fullName evidence="9">Protein kinase domain-containing protein</fullName>
    </recommendedName>
</protein>
<keyword evidence="2" id="KW-0418">Kinase</keyword>
<keyword evidence="8" id="KW-0067">ATP-binding</keyword>
<evidence type="ECO:0000256" key="1">
    <source>
        <dbReference type="ARBA" id="ARBA00004479"/>
    </source>
</evidence>
<keyword evidence="7" id="KW-0325">Glycoprotein</keyword>
<dbReference type="InterPro" id="IPR001245">
    <property type="entry name" value="Ser-Thr/Tyr_kinase_cat_dom"/>
</dbReference>
<evidence type="ECO:0000256" key="2">
    <source>
        <dbReference type="ARBA" id="ARBA00022527"/>
    </source>
</evidence>
<dbReference type="Pfam" id="PF07714">
    <property type="entry name" value="PK_Tyr_Ser-Thr"/>
    <property type="match status" value="1"/>
</dbReference>
<dbReference type="SUPFAM" id="SSF56112">
    <property type="entry name" value="Protein kinase-like (PK-like)"/>
    <property type="match status" value="1"/>
</dbReference>